<keyword evidence="1" id="KW-0175">Coiled coil</keyword>
<feature type="coiled-coil region" evidence="1">
    <location>
        <begin position="163"/>
        <end position="249"/>
    </location>
</feature>
<reference evidence="2 3" key="1">
    <citation type="submission" date="2016-07" db="EMBL/GenBank/DDBJ databases">
        <title>Pervasive Adenine N6-methylation of Active Genes in Fungi.</title>
        <authorList>
            <consortium name="DOE Joint Genome Institute"/>
            <person name="Mondo S.J."/>
            <person name="Dannebaum R.O."/>
            <person name="Kuo R.C."/>
            <person name="Labutti K."/>
            <person name="Haridas S."/>
            <person name="Kuo A."/>
            <person name="Salamov A."/>
            <person name="Ahrendt S.R."/>
            <person name="Lipzen A."/>
            <person name="Sullivan W."/>
            <person name="Andreopoulos W.B."/>
            <person name="Clum A."/>
            <person name="Lindquist E."/>
            <person name="Daum C."/>
            <person name="Ramamoorthy G.K."/>
            <person name="Gryganskyi A."/>
            <person name="Culley D."/>
            <person name="Magnuson J.K."/>
            <person name="James T.Y."/>
            <person name="O'Malley M.A."/>
            <person name="Stajich J.E."/>
            <person name="Spatafora J.W."/>
            <person name="Visel A."/>
            <person name="Grigoriev I.V."/>
        </authorList>
    </citation>
    <scope>NUCLEOTIDE SEQUENCE [LARGE SCALE GENOMIC DNA]</scope>
    <source>
        <strain evidence="2 3">JEL800</strain>
    </source>
</reference>
<name>A0A1Y2CIZ7_9FUNG</name>
<keyword evidence="3" id="KW-1185">Reference proteome</keyword>
<dbReference type="EMBL" id="MCGO01000015">
    <property type="protein sequence ID" value="ORY47013.1"/>
    <property type="molecule type" value="Genomic_DNA"/>
</dbReference>
<evidence type="ECO:0000313" key="3">
    <source>
        <dbReference type="Proteomes" id="UP000193642"/>
    </source>
</evidence>
<protein>
    <submittedName>
        <fullName evidence="2">Uncharacterized protein</fullName>
    </submittedName>
</protein>
<comment type="caution">
    <text evidence="2">The sequence shown here is derived from an EMBL/GenBank/DDBJ whole genome shotgun (WGS) entry which is preliminary data.</text>
</comment>
<gene>
    <name evidence="2" type="ORF">BCR33DRAFT_849019</name>
</gene>
<sequence>MSTNSLLDPTDPFLSNLETNSLDFWLTSQTISTTMYNITMLSPPVGLNPQVPILPTTSPSVTPFAQVQQSLKARDIQADHWRKTTLFINKQFSCGNKNWNIVRNYLVSLDPSYSSIGKDALRAKYKDKHRMLPDSTNRQFKFPHTKGTLQQKYSHARSRQDALEQLCRRYVDLTQKVLEAEASPDSELANIQDLEQSIKSKKVTINEIKLTALKSTAAASRLAKLEARITKEEEQLATLKAQLMLYNKNQVDWTHTVSKFMLIANDLDERLYTEVLHQATLEYYDSFCTAHNAANALRHVGHAVFLESTHGEDFGTVIHPVLIANATSLYPRLVRARVDFPLSGTWNPPEITTHLLQNLYQASWFMILEVEQVRQELDEKAAALIQASDQVASIRSNVIKALFDSCGVLESESEDVAGALKYDRRCLAIISNYSQMEVEPASNMGVRFVDNFLTKKDVGRAVGLLYPELNPTFMNQQ</sequence>
<dbReference type="Proteomes" id="UP000193642">
    <property type="component" value="Unassembled WGS sequence"/>
</dbReference>
<evidence type="ECO:0000313" key="2">
    <source>
        <dbReference type="EMBL" id="ORY47013.1"/>
    </source>
</evidence>
<proteinExistence type="predicted"/>
<evidence type="ECO:0000256" key="1">
    <source>
        <dbReference type="SAM" id="Coils"/>
    </source>
</evidence>
<accession>A0A1Y2CIZ7</accession>
<organism evidence="2 3">
    <name type="scientific">Rhizoclosmatium globosum</name>
    <dbReference type="NCBI Taxonomy" id="329046"/>
    <lineage>
        <taxon>Eukaryota</taxon>
        <taxon>Fungi</taxon>
        <taxon>Fungi incertae sedis</taxon>
        <taxon>Chytridiomycota</taxon>
        <taxon>Chytridiomycota incertae sedis</taxon>
        <taxon>Chytridiomycetes</taxon>
        <taxon>Chytridiales</taxon>
        <taxon>Chytriomycetaceae</taxon>
        <taxon>Rhizoclosmatium</taxon>
    </lineage>
</organism>
<dbReference type="AlphaFoldDB" id="A0A1Y2CIZ7"/>